<dbReference type="Pfam" id="PF12796">
    <property type="entry name" value="Ank_2"/>
    <property type="match status" value="2"/>
</dbReference>
<dbReference type="EMBL" id="JAPEUX010000003">
    <property type="protein sequence ID" value="KAJ4355379.1"/>
    <property type="molecule type" value="Genomic_DNA"/>
</dbReference>
<organism evidence="3 4">
    <name type="scientific">Didymosphaeria variabile</name>
    <dbReference type="NCBI Taxonomy" id="1932322"/>
    <lineage>
        <taxon>Eukaryota</taxon>
        <taxon>Fungi</taxon>
        <taxon>Dikarya</taxon>
        <taxon>Ascomycota</taxon>
        <taxon>Pezizomycotina</taxon>
        <taxon>Dothideomycetes</taxon>
        <taxon>Pleosporomycetidae</taxon>
        <taxon>Pleosporales</taxon>
        <taxon>Massarineae</taxon>
        <taxon>Didymosphaeriaceae</taxon>
        <taxon>Didymosphaeria</taxon>
    </lineage>
</organism>
<gene>
    <name evidence="3" type="ORF">N0V89_003395</name>
</gene>
<evidence type="ECO:0000259" key="2">
    <source>
        <dbReference type="Pfam" id="PF06985"/>
    </source>
</evidence>
<evidence type="ECO:0000256" key="1">
    <source>
        <dbReference type="PROSITE-ProRule" id="PRU00023"/>
    </source>
</evidence>
<accession>A0A9W8XNA5</accession>
<dbReference type="Pfam" id="PF06985">
    <property type="entry name" value="HET"/>
    <property type="match status" value="1"/>
</dbReference>
<evidence type="ECO:0000313" key="4">
    <source>
        <dbReference type="Proteomes" id="UP001140513"/>
    </source>
</evidence>
<dbReference type="PROSITE" id="PS50297">
    <property type="entry name" value="ANK_REP_REGION"/>
    <property type="match status" value="3"/>
</dbReference>
<dbReference type="PANTHER" id="PTHR24148">
    <property type="entry name" value="ANKYRIN REPEAT DOMAIN-CONTAINING PROTEIN 39 HOMOLOG-RELATED"/>
    <property type="match status" value="1"/>
</dbReference>
<dbReference type="Gene3D" id="1.25.40.20">
    <property type="entry name" value="Ankyrin repeat-containing domain"/>
    <property type="match status" value="1"/>
</dbReference>
<sequence length="720" mass="80308">MATTAPVPVATQVPLMLQASSTYQYQPLGSKASSYRLLKLLKSEGMMLECELSLQSRDDGHIPYEALSYTWGSSELVERITVNGKQFWITDNLYAALQCLRRSDRDRFLWIDAVCINQADKEEQGHQVQQMGEIYRHAEKVLFWLGKPTSDMMSLAEALIHHHTGKEMPKDHRWEKHRNGLQQMLNREWFARVWILQEVANAQTADVCSGAWSIPAETFVLAPSLVQLEGEIPLHCKPVLEIMANSTRSGSWWAQKPDLRTLLRRFQASKATDERDKIYALLGLSSDQLDMESVTIDYQRPIDQVLNETIPHLLRSTSAIRSGLFAYHEVLNLMASFTTVNTTCFIFESYEARTTEILYPHLQTGEVISNAYALEYRSQRILVSADPALLLFEKRTESALQSQKTCYDQVMSVLDRTKKLGNEKYEKDLQVYSWGSIEQHVKVVVIRDRRNAIYRAANLGCDLVVEQLLKYFVFGDEEKKEWKGSLLAEALEENYTRTAELILNLIGPVDPQDEYYSNALVRAASSRRNLAVVKKLLDAGVSVNTRSDYYNGNNALQMASSWANESTVKLLLDARADVNAQGGEYGNALQAAASDGDEATIRLLLDAGADVNAQGGKYGNALQVAAYSRHTATIRLLLDAGANVNAQGGRYGNALQAAARRGNADVVKLLLDAGADPNIPGKDPHTQNTSGVSALQMASKWDDEVGIKLLLLDAGAHPLE</sequence>
<feature type="repeat" description="ANK" evidence="1">
    <location>
        <begin position="650"/>
        <end position="682"/>
    </location>
</feature>
<keyword evidence="4" id="KW-1185">Reference proteome</keyword>
<dbReference type="InterPro" id="IPR010730">
    <property type="entry name" value="HET"/>
</dbReference>
<evidence type="ECO:0000313" key="3">
    <source>
        <dbReference type="EMBL" id="KAJ4355379.1"/>
    </source>
</evidence>
<feature type="repeat" description="ANK" evidence="1">
    <location>
        <begin position="584"/>
        <end position="616"/>
    </location>
</feature>
<reference evidence="3" key="1">
    <citation type="submission" date="2022-10" db="EMBL/GenBank/DDBJ databases">
        <title>Tapping the CABI collections for fungal endophytes: first genome assemblies for Collariella, Neodidymelliopsis, Ascochyta clinopodiicola, Didymella pomorum, Didymosphaeria variabile, Neocosmospora piperis and Neocucurbitaria cava.</title>
        <authorList>
            <person name="Hill R."/>
        </authorList>
    </citation>
    <scope>NUCLEOTIDE SEQUENCE</scope>
    <source>
        <strain evidence="3">IMI 356815</strain>
    </source>
</reference>
<dbReference type="SUPFAM" id="SSF48403">
    <property type="entry name" value="Ankyrin repeat"/>
    <property type="match status" value="1"/>
</dbReference>
<dbReference type="InterPro" id="IPR052895">
    <property type="entry name" value="HetReg/Transcr_Mod"/>
</dbReference>
<feature type="domain" description="Heterokaryon incompatibility" evidence="2">
    <location>
        <begin position="64"/>
        <end position="198"/>
    </location>
</feature>
<dbReference type="SMART" id="SM00248">
    <property type="entry name" value="ANK"/>
    <property type="match status" value="6"/>
</dbReference>
<feature type="repeat" description="ANK" evidence="1">
    <location>
        <begin position="617"/>
        <end position="649"/>
    </location>
</feature>
<dbReference type="InterPro" id="IPR036770">
    <property type="entry name" value="Ankyrin_rpt-contain_sf"/>
</dbReference>
<proteinExistence type="predicted"/>
<dbReference type="InterPro" id="IPR002110">
    <property type="entry name" value="Ankyrin_rpt"/>
</dbReference>
<dbReference type="PANTHER" id="PTHR24148:SF64">
    <property type="entry name" value="HETEROKARYON INCOMPATIBILITY DOMAIN-CONTAINING PROTEIN"/>
    <property type="match status" value="1"/>
</dbReference>
<protein>
    <recommendedName>
        <fullName evidence="2">Heterokaryon incompatibility domain-containing protein</fullName>
    </recommendedName>
</protein>
<dbReference type="GeneID" id="80906925"/>
<dbReference type="AlphaFoldDB" id="A0A9W8XNA5"/>
<comment type="caution">
    <text evidence="3">The sequence shown here is derived from an EMBL/GenBank/DDBJ whole genome shotgun (WGS) entry which is preliminary data.</text>
</comment>
<name>A0A9W8XNA5_9PLEO</name>
<feature type="repeat" description="ANK" evidence="1">
    <location>
        <begin position="551"/>
        <end position="583"/>
    </location>
</feature>
<dbReference type="RefSeq" id="XP_056072505.1">
    <property type="nucleotide sequence ID" value="XM_056212197.1"/>
</dbReference>
<dbReference type="Proteomes" id="UP001140513">
    <property type="component" value="Unassembled WGS sequence"/>
</dbReference>
<dbReference type="OrthoDB" id="194358at2759"/>
<dbReference type="PROSITE" id="PS50088">
    <property type="entry name" value="ANK_REPEAT"/>
    <property type="match status" value="4"/>
</dbReference>
<dbReference type="Pfam" id="PF00023">
    <property type="entry name" value="Ank"/>
    <property type="match status" value="1"/>
</dbReference>
<keyword evidence="1" id="KW-0040">ANK repeat</keyword>